<dbReference type="SUPFAM" id="SSF56112">
    <property type="entry name" value="Protein kinase-like (PK-like)"/>
    <property type="match status" value="1"/>
</dbReference>
<evidence type="ECO:0000313" key="3">
    <source>
        <dbReference type="EMBL" id="MFC0541928.1"/>
    </source>
</evidence>
<dbReference type="Proteomes" id="UP001589810">
    <property type="component" value="Unassembled WGS sequence"/>
</dbReference>
<dbReference type="InterPro" id="IPR008271">
    <property type="entry name" value="Ser/Thr_kinase_AS"/>
</dbReference>
<accession>A0ABV6MNP2</accession>
<dbReference type="Gene3D" id="1.10.510.10">
    <property type="entry name" value="Transferase(Phosphotransferase) domain 1"/>
    <property type="match status" value="1"/>
</dbReference>
<dbReference type="GO" id="GO:0016301">
    <property type="term" value="F:kinase activity"/>
    <property type="evidence" value="ECO:0007669"/>
    <property type="project" value="UniProtKB-KW"/>
</dbReference>
<keyword evidence="1" id="KW-1133">Transmembrane helix</keyword>
<feature type="domain" description="Protein kinase" evidence="2">
    <location>
        <begin position="1"/>
        <end position="257"/>
    </location>
</feature>
<dbReference type="PROSITE" id="PS50011">
    <property type="entry name" value="PROTEIN_KINASE_DOM"/>
    <property type="match status" value="1"/>
</dbReference>
<reference evidence="3 4" key="1">
    <citation type="submission" date="2024-09" db="EMBL/GenBank/DDBJ databases">
        <authorList>
            <person name="Sun Q."/>
            <person name="Mori K."/>
        </authorList>
    </citation>
    <scope>NUCLEOTIDE SEQUENCE [LARGE SCALE GENOMIC DNA]</scope>
    <source>
        <strain evidence="3 4">TBRC 1432</strain>
    </source>
</reference>
<dbReference type="PROSITE" id="PS00108">
    <property type="entry name" value="PROTEIN_KINASE_ST"/>
    <property type="match status" value="1"/>
</dbReference>
<feature type="transmembrane region" description="Helical" evidence="1">
    <location>
        <begin position="597"/>
        <end position="617"/>
    </location>
</feature>
<feature type="transmembrane region" description="Helical" evidence="1">
    <location>
        <begin position="569"/>
        <end position="591"/>
    </location>
</feature>
<keyword evidence="1" id="KW-0812">Transmembrane</keyword>
<dbReference type="EMBL" id="JBHLUD010000002">
    <property type="protein sequence ID" value="MFC0541928.1"/>
    <property type="molecule type" value="Genomic_DNA"/>
</dbReference>
<dbReference type="PANTHER" id="PTHR24359">
    <property type="entry name" value="SERINE/THREONINE-PROTEIN KINASE SBK1"/>
    <property type="match status" value="1"/>
</dbReference>
<dbReference type="InterPro" id="IPR011009">
    <property type="entry name" value="Kinase-like_dom_sf"/>
</dbReference>
<sequence length="691" mass="74833">MSERGGQALLLRGRWDQEHDVVLKIYRQARDGVEDVWELWRFAGEHDDRVISLLAAETDGLRDYEVMPHLPHGSLLDHVHGLGRPLTTDEAEVVLVQVTGALGYLHDRVSAAANSGARALVHGDIKPANILLREVEPLRMCVSDFGVSAVHAFTRERSTGAMTPAYAAPELFRQARSPAIDWWALGITLIELLQGYHPFQVGPNGLMLSDDEINEQVNSSPVPIDDVVPVRWRSLLRGLLTWRPENRWGARQVQEWLEGAEPAIDEHIGPDEQAGGEFVFAGARITRPRQLAAAMAANWQAAGELVLGDGWSSLLEWASSVSDDMRSALDDVDEHFVQPRSPVDRCVCELMVRLDASAEPRFRGFVVDRPGLAQLAAESESGETAARAALDALLNSGALRALARLSGQGGLDLVAAQWERWHRMAEDYARDALGDLSRLPERQRLGDMVLRAVLDPVYRRNLNRRARELTTRRARRTAWFRALTDQDRGVHQPALDVVVVLLAALAEETRRRPPTEQDEFAAAARGLRAEVEAMVSGVPSTGDWIVAVPALPVRNRPVTVGDHLRFGRAVVGTAIAGGSFAVVAGIGAASGSSLLDGVLVGTVLLAGTASLLAGLLLPRTPLSGALLGAAKALVAGLIIAVVAAVVVGLVLGRELGVLVFWCSWVLTVFTGAVSGAVTGRTRGDVWWRVTS</sequence>
<dbReference type="SMART" id="SM00220">
    <property type="entry name" value="S_TKc"/>
    <property type="match status" value="1"/>
</dbReference>
<dbReference type="InterPro" id="IPR000719">
    <property type="entry name" value="Prot_kinase_dom"/>
</dbReference>
<gene>
    <name evidence="3" type="ORF">ACFFH7_10580</name>
</gene>
<feature type="transmembrane region" description="Helical" evidence="1">
    <location>
        <begin position="629"/>
        <end position="652"/>
    </location>
</feature>
<proteinExistence type="predicted"/>
<name>A0ABV6MNP2_9PSEU</name>
<evidence type="ECO:0000259" key="2">
    <source>
        <dbReference type="PROSITE" id="PS50011"/>
    </source>
</evidence>
<feature type="transmembrane region" description="Helical" evidence="1">
    <location>
        <begin position="658"/>
        <end position="678"/>
    </location>
</feature>
<protein>
    <submittedName>
        <fullName evidence="3">Serine/threonine-protein kinase</fullName>
    </submittedName>
</protein>
<dbReference type="Pfam" id="PF00069">
    <property type="entry name" value="Pkinase"/>
    <property type="match status" value="1"/>
</dbReference>
<keyword evidence="3" id="KW-0418">Kinase</keyword>
<keyword evidence="3" id="KW-0808">Transferase</keyword>
<dbReference type="PANTHER" id="PTHR24359:SF1">
    <property type="entry name" value="INHIBITOR OF NUCLEAR FACTOR KAPPA-B KINASE EPSILON SUBUNIT HOMOLOG 1-RELATED"/>
    <property type="match status" value="1"/>
</dbReference>
<dbReference type="RefSeq" id="WP_379793917.1">
    <property type="nucleotide sequence ID" value="NZ_JBHLUD010000002.1"/>
</dbReference>
<evidence type="ECO:0000256" key="1">
    <source>
        <dbReference type="SAM" id="Phobius"/>
    </source>
</evidence>
<evidence type="ECO:0000313" key="4">
    <source>
        <dbReference type="Proteomes" id="UP001589810"/>
    </source>
</evidence>
<keyword evidence="1" id="KW-0472">Membrane</keyword>
<organism evidence="3 4">
    <name type="scientific">Kutzneria chonburiensis</name>
    <dbReference type="NCBI Taxonomy" id="1483604"/>
    <lineage>
        <taxon>Bacteria</taxon>
        <taxon>Bacillati</taxon>
        <taxon>Actinomycetota</taxon>
        <taxon>Actinomycetes</taxon>
        <taxon>Pseudonocardiales</taxon>
        <taxon>Pseudonocardiaceae</taxon>
        <taxon>Kutzneria</taxon>
    </lineage>
</organism>
<keyword evidence="4" id="KW-1185">Reference proteome</keyword>
<comment type="caution">
    <text evidence="3">The sequence shown here is derived from an EMBL/GenBank/DDBJ whole genome shotgun (WGS) entry which is preliminary data.</text>
</comment>